<evidence type="ECO:0008006" key="4">
    <source>
        <dbReference type="Google" id="ProtNLM"/>
    </source>
</evidence>
<dbReference type="Proteomes" id="UP000647133">
    <property type="component" value="Unassembled WGS sequence"/>
</dbReference>
<keyword evidence="1" id="KW-0472">Membrane</keyword>
<comment type="caution">
    <text evidence="2">The sequence shown here is derived from an EMBL/GenBank/DDBJ whole genome shotgun (WGS) entry which is preliminary data.</text>
</comment>
<sequence>MESDRTVFYTFKYLPFVVGLFFIAIPLIAHLDPENATFNGEPGAPDFWTTVIFVLTGIFVGLIPFLYIDKLVVVELNNQKIKIIKGDKVIEFNWLDVETVKMVPTIFPPLYKLRLKNYGDYFLFNTTRWGAQFIVFTWDWSEMGGLIKRKKEELGI</sequence>
<dbReference type="EMBL" id="JACYTQ010000008">
    <property type="protein sequence ID" value="MBD8490752.1"/>
    <property type="molecule type" value="Genomic_DNA"/>
</dbReference>
<accession>A0ABR9APP9</accession>
<feature type="transmembrane region" description="Helical" evidence="1">
    <location>
        <begin position="7"/>
        <end position="28"/>
    </location>
</feature>
<protein>
    <recommendedName>
        <fullName evidence="4">DUF304 domain-containing protein</fullName>
    </recommendedName>
</protein>
<organism evidence="2 3">
    <name type="scientific">Echinicola arenosa</name>
    <dbReference type="NCBI Taxonomy" id="2774144"/>
    <lineage>
        <taxon>Bacteria</taxon>
        <taxon>Pseudomonadati</taxon>
        <taxon>Bacteroidota</taxon>
        <taxon>Cytophagia</taxon>
        <taxon>Cytophagales</taxon>
        <taxon>Cyclobacteriaceae</taxon>
        <taxon>Echinicola</taxon>
    </lineage>
</organism>
<evidence type="ECO:0000313" key="3">
    <source>
        <dbReference type="Proteomes" id="UP000647133"/>
    </source>
</evidence>
<gene>
    <name evidence="2" type="ORF">IFO69_18515</name>
</gene>
<name>A0ABR9APP9_9BACT</name>
<reference evidence="2 3" key="1">
    <citation type="submission" date="2020-09" db="EMBL/GenBank/DDBJ databases">
        <title>Echinicola sp. CAU 1574 isolated from sand of Sido Beach.</title>
        <authorList>
            <person name="Kim W."/>
        </authorList>
    </citation>
    <scope>NUCLEOTIDE SEQUENCE [LARGE SCALE GENOMIC DNA]</scope>
    <source>
        <strain evidence="2 3">CAU 1574</strain>
    </source>
</reference>
<proteinExistence type="predicted"/>
<keyword evidence="1" id="KW-0812">Transmembrane</keyword>
<dbReference type="RefSeq" id="WP_192011629.1">
    <property type="nucleotide sequence ID" value="NZ_JACYTQ010000008.1"/>
</dbReference>
<keyword evidence="3" id="KW-1185">Reference proteome</keyword>
<evidence type="ECO:0000256" key="1">
    <source>
        <dbReference type="SAM" id="Phobius"/>
    </source>
</evidence>
<evidence type="ECO:0000313" key="2">
    <source>
        <dbReference type="EMBL" id="MBD8490752.1"/>
    </source>
</evidence>
<feature type="transmembrane region" description="Helical" evidence="1">
    <location>
        <begin position="48"/>
        <end position="68"/>
    </location>
</feature>
<keyword evidence="1" id="KW-1133">Transmembrane helix</keyword>